<protein>
    <recommendedName>
        <fullName evidence="1">CxxC-x17-CxxC domain-containing protein</fullName>
    </recommendedName>
</protein>
<gene>
    <name evidence="2" type="ORF">A2725_00360</name>
</gene>
<accession>A0A1F6LL24</accession>
<name>A0A1F6LL24_9BACT</name>
<dbReference type="Pfam" id="PF23477">
    <property type="entry name" value="zf_Tbcl_2"/>
    <property type="match status" value="2"/>
</dbReference>
<reference evidence="2 3" key="1">
    <citation type="journal article" date="2016" name="Nat. Commun.">
        <title>Thousands of microbial genomes shed light on interconnected biogeochemical processes in an aquifer system.</title>
        <authorList>
            <person name="Anantharaman K."/>
            <person name="Brown C.T."/>
            <person name="Hug L.A."/>
            <person name="Sharon I."/>
            <person name="Castelle C.J."/>
            <person name="Probst A.J."/>
            <person name="Thomas B.C."/>
            <person name="Singh A."/>
            <person name="Wilkins M.J."/>
            <person name="Karaoz U."/>
            <person name="Brodie E.L."/>
            <person name="Williams K.H."/>
            <person name="Hubbard S.S."/>
            <person name="Banfield J.F."/>
        </authorList>
    </citation>
    <scope>NUCLEOTIDE SEQUENCE [LARGE SCALE GENOMIC DNA]</scope>
</reference>
<comment type="caution">
    <text evidence="2">The sequence shown here is derived from an EMBL/GenBank/DDBJ whole genome shotgun (WGS) entry which is preliminary data.</text>
</comment>
<dbReference type="Proteomes" id="UP000177067">
    <property type="component" value="Unassembled WGS sequence"/>
</dbReference>
<feature type="domain" description="CxxC-x17-CxxC" evidence="1">
    <location>
        <begin position="57"/>
        <end position="96"/>
    </location>
</feature>
<sequence>MNNDRQMYNVDLSCAECKTAITQLPFEPTGDKPVYCTTCLRARRDSRGNSRDSRGPRQMYQVNEKCAECNAAITQLPFQPSGGKPLYCFDCVKARRQ</sequence>
<dbReference type="EMBL" id="MFPS01000003">
    <property type="protein sequence ID" value="OGH60088.1"/>
    <property type="molecule type" value="Genomic_DNA"/>
</dbReference>
<evidence type="ECO:0000259" key="1">
    <source>
        <dbReference type="Pfam" id="PF23477"/>
    </source>
</evidence>
<dbReference type="AlphaFoldDB" id="A0A1F6LL24"/>
<organism evidence="2 3">
    <name type="scientific">Candidatus Magasanikbacteria bacterium RIFCSPHIGHO2_01_FULL_33_34</name>
    <dbReference type="NCBI Taxonomy" id="1798671"/>
    <lineage>
        <taxon>Bacteria</taxon>
        <taxon>Candidatus Magasanikiibacteriota</taxon>
    </lineage>
</organism>
<proteinExistence type="predicted"/>
<evidence type="ECO:0000313" key="3">
    <source>
        <dbReference type="Proteomes" id="UP000177067"/>
    </source>
</evidence>
<evidence type="ECO:0000313" key="2">
    <source>
        <dbReference type="EMBL" id="OGH60088.1"/>
    </source>
</evidence>
<dbReference type="InterPro" id="IPR026363">
    <property type="entry name" value="CxxC-x17-CxxC_dom"/>
</dbReference>
<feature type="domain" description="CxxC-x17-CxxC" evidence="1">
    <location>
        <begin position="5"/>
        <end position="44"/>
    </location>
</feature>
<dbReference type="NCBIfam" id="TIGR04272">
    <property type="entry name" value="cxxc_cxxc_Mbark"/>
    <property type="match status" value="2"/>
</dbReference>